<sequence>MISSEKPGLSDGGKEGDIKVQKTSIGSQSHWCISLYHWYAPKSKKHSRSIGSILRRSFPLEEFAIAEVISVHTHWWHDGGLADRLGLPTCEGASIVSRLRVQAARMLLAYVVQICRFLKVSEGDKR</sequence>
<dbReference type="Proteomes" id="UP000886520">
    <property type="component" value="Chromosome 13"/>
</dbReference>
<proteinExistence type="predicted"/>
<accession>A0A9D4ZE96</accession>
<name>A0A9D4ZE96_ADICA</name>
<reference evidence="1" key="1">
    <citation type="submission" date="2021-01" db="EMBL/GenBank/DDBJ databases">
        <title>Adiantum capillus-veneris genome.</title>
        <authorList>
            <person name="Fang Y."/>
            <person name="Liao Q."/>
        </authorList>
    </citation>
    <scope>NUCLEOTIDE SEQUENCE</scope>
    <source>
        <strain evidence="1">H3</strain>
        <tissue evidence="1">Leaf</tissue>
    </source>
</reference>
<protein>
    <submittedName>
        <fullName evidence="1">Uncharacterized protein</fullName>
    </submittedName>
</protein>
<dbReference type="AlphaFoldDB" id="A0A9D4ZE96"/>
<evidence type="ECO:0000313" key="1">
    <source>
        <dbReference type="EMBL" id="KAI5070897.1"/>
    </source>
</evidence>
<keyword evidence="2" id="KW-1185">Reference proteome</keyword>
<comment type="caution">
    <text evidence="1">The sequence shown here is derived from an EMBL/GenBank/DDBJ whole genome shotgun (WGS) entry which is preliminary data.</text>
</comment>
<evidence type="ECO:0000313" key="2">
    <source>
        <dbReference type="Proteomes" id="UP000886520"/>
    </source>
</evidence>
<dbReference type="EMBL" id="JABFUD020000013">
    <property type="protein sequence ID" value="KAI5070897.1"/>
    <property type="molecule type" value="Genomic_DNA"/>
</dbReference>
<organism evidence="1 2">
    <name type="scientific">Adiantum capillus-veneris</name>
    <name type="common">Maidenhair fern</name>
    <dbReference type="NCBI Taxonomy" id="13818"/>
    <lineage>
        <taxon>Eukaryota</taxon>
        <taxon>Viridiplantae</taxon>
        <taxon>Streptophyta</taxon>
        <taxon>Embryophyta</taxon>
        <taxon>Tracheophyta</taxon>
        <taxon>Polypodiopsida</taxon>
        <taxon>Polypodiidae</taxon>
        <taxon>Polypodiales</taxon>
        <taxon>Pteridineae</taxon>
        <taxon>Pteridaceae</taxon>
        <taxon>Vittarioideae</taxon>
        <taxon>Adiantum</taxon>
    </lineage>
</organism>
<gene>
    <name evidence="1" type="ORF">GOP47_0013148</name>
</gene>